<dbReference type="InterPro" id="IPR033335">
    <property type="entry name" value="JUPITER"/>
</dbReference>
<evidence type="ECO:0000256" key="1">
    <source>
        <dbReference type="ARBA" id="ARBA00004123"/>
    </source>
</evidence>
<evidence type="ECO:0000256" key="6">
    <source>
        <dbReference type="SAM" id="MobiDB-lite"/>
    </source>
</evidence>
<evidence type="ECO:0000256" key="2">
    <source>
        <dbReference type="ARBA" id="ARBA00004496"/>
    </source>
</evidence>
<dbReference type="Pfam" id="PF17054">
    <property type="entry name" value="JUPITER"/>
    <property type="match status" value="1"/>
</dbReference>
<evidence type="ECO:0000313" key="8">
    <source>
        <dbReference type="Proteomes" id="UP000494163"/>
    </source>
</evidence>
<protein>
    <submittedName>
        <fullName evidence="7">Maker728</fullName>
    </submittedName>
</protein>
<gene>
    <name evidence="7" type="ORF">Dbus_chr3Lg1635</name>
</gene>
<dbReference type="GO" id="GO:0005737">
    <property type="term" value="C:cytoplasm"/>
    <property type="evidence" value="ECO:0007669"/>
    <property type="project" value="UniProtKB-SubCell"/>
</dbReference>
<keyword evidence="3" id="KW-0963">Cytoplasm</keyword>
<keyword evidence="4" id="KW-0597">Phosphoprotein</keyword>
<dbReference type="OrthoDB" id="6367565at2759"/>
<name>A0A0M3QWN7_DROBS</name>
<evidence type="ECO:0000256" key="3">
    <source>
        <dbReference type="ARBA" id="ARBA00022490"/>
    </source>
</evidence>
<evidence type="ECO:0000256" key="4">
    <source>
        <dbReference type="ARBA" id="ARBA00022553"/>
    </source>
</evidence>
<evidence type="ECO:0000256" key="5">
    <source>
        <dbReference type="ARBA" id="ARBA00023242"/>
    </source>
</evidence>
<reference evidence="7 8" key="1">
    <citation type="submission" date="2015-08" db="EMBL/GenBank/DDBJ databases">
        <title>Ancestral chromatin configuration constrains chromatin evolution on differentiating sex chromosomes in Drosophila.</title>
        <authorList>
            <person name="Zhou Q."/>
            <person name="Bachtrog D."/>
        </authorList>
    </citation>
    <scope>NUCLEOTIDE SEQUENCE [LARGE SCALE GENOMIC DNA]</scope>
    <source>
        <tissue evidence="7">Whole larvae</tissue>
    </source>
</reference>
<accession>A0A0M3QWN7</accession>
<keyword evidence="5" id="KW-0539">Nucleus</keyword>
<dbReference type="AlphaFoldDB" id="A0A0M3QWN7"/>
<sequence>MSPSASVKPTAVVPSVSAESPAEPKLSMQHSASYRNRRNPITGDGINLYKLFNSRKSAGQRDGNPLTGQGYQPGRTDLEGLHKVHMKPGAFSNGRW</sequence>
<feature type="region of interest" description="Disordered" evidence="6">
    <location>
        <begin position="1"/>
        <end position="80"/>
    </location>
</feature>
<dbReference type="GO" id="GO:0005634">
    <property type="term" value="C:nucleus"/>
    <property type="evidence" value="ECO:0007669"/>
    <property type="project" value="UniProtKB-SubCell"/>
</dbReference>
<comment type="subcellular location">
    <subcellularLocation>
        <location evidence="2">Cytoplasm</location>
    </subcellularLocation>
    <subcellularLocation>
        <location evidence="1">Nucleus</location>
    </subcellularLocation>
</comment>
<dbReference type="Proteomes" id="UP000494163">
    <property type="component" value="Chromosome 3L"/>
</dbReference>
<proteinExistence type="predicted"/>
<keyword evidence="8" id="KW-1185">Reference proteome</keyword>
<dbReference type="EMBL" id="CP012525">
    <property type="protein sequence ID" value="ALC44469.1"/>
    <property type="molecule type" value="Genomic_DNA"/>
</dbReference>
<organism evidence="7 8">
    <name type="scientific">Drosophila busckii</name>
    <name type="common">Fruit fly</name>
    <dbReference type="NCBI Taxonomy" id="30019"/>
    <lineage>
        <taxon>Eukaryota</taxon>
        <taxon>Metazoa</taxon>
        <taxon>Ecdysozoa</taxon>
        <taxon>Arthropoda</taxon>
        <taxon>Hexapoda</taxon>
        <taxon>Insecta</taxon>
        <taxon>Pterygota</taxon>
        <taxon>Neoptera</taxon>
        <taxon>Endopterygota</taxon>
        <taxon>Diptera</taxon>
        <taxon>Brachycera</taxon>
        <taxon>Muscomorpha</taxon>
        <taxon>Ephydroidea</taxon>
        <taxon>Drosophilidae</taxon>
        <taxon>Drosophila</taxon>
    </lineage>
</organism>
<evidence type="ECO:0000313" key="7">
    <source>
        <dbReference type="EMBL" id="ALC44469.1"/>
    </source>
</evidence>